<organism evidence="2 3">
    <name type="scientific">Terriglobus roseus</name>
    <dbReference type="NCBI Taxonomy" id="392734"/>
    <lineage>
        <taxon>Bacteria</taxon>
        <taxon>Pseudomonadati</taxon>
        <taxon>Acidobacteriota</taxon>
        <taxon>Terriglobia</taxon>
        <taxon>Terriglobales</taxon>
        <taxon>Acidobacteriaceae</taxon>
        <taxon>Terriglobus</taxon>
    </lineage>
</organism>
<dbReference type="GO" id="GO:0016779">
    <property type="term" value="F:nucleotidyltransferase activity"/>
    <property type="evidence" value="ECO:0007669"/>
    <property type="project" value="UniProtKB-KW"/>
</dbReference>
<evidence type="ECO:0000313" key="2">
    <source>
        <dbReference type="EMBL" id="SDE79752.1"/>
    </source>
</evidence>
<evidence type="ECO:0000313" key="3">
    <source>
        <dbReference type="Proteomes" id="UP000182427"/>
    </source>
</evidence>
<dbReference type="EMBL" id="LT629690">
    <property type="protein sequence ID" value="SDE79752.1"/>
    <property type="molecule type" value="Genomic_DNA"/>
</dbReference>
<sequence>MEAIILAGGKGTRLAGVVPNLPKPMAPIAGHPFLRYLLQSLQQQGFTRVILSIGHLAAEIRNGFAHWDGLLEIIFCEENEPLGTGGAIRAAMRMAQSESVFVLNGDTFATVDYMAMQEQYIADANSLSLALMPVPDTARYGAVEVEGIHVQGFSEKGRTGPGYINAGVYLMQRNLLETLDLPELFSFEEQVLMKHLHDLHPTAFLASGYFIDIGIPEDYARAQEELPREIRL</sequence>
<dbReference type="OrthoDB" id="9801899at2"/>
<feature type="domain" description="Nucleotidyl transferase" evidence="1">
    <location>
        <begin position="3"/>
        <end position="226"/>
    </location>
</feature>
<dbReference type="SUPFAM" id="SSF53448">
    <property type="entry name" value="Nucleotide-diphospho-sugar transferases"/>
    <property type="match status" value="1"/>
</dbReference>
<keyword evidence="2" id="KW-0548">Nucleotidyltransferase</keyword>
<dbReference type="InterPro" id="IPR050486">
    <property type="entry name" value="Mannose-1P_guanyltransferase"/>
</dbReference>
<dbReference type="Pfam" id="PF00483">
    <property type="entry name" value="NTP_transferase"/>
    <property type="match status" value="1"/>
</dbReference>
<accession>A0A1G7FVC1</accession>
<keyword evidence="3" id="KW-1185">Reference proteome</keyword>
<proteinExistence type="predicted"/>
<dbReference type="InterPro" id="IPR029044">
    <property type="entry name" value="Nucleotide-diphossugar_trans"/>
</dbReference>
<dbReference type="Proteomes" id="UP000182427">
    <property type="component" value="Chromosome I"/>
</dbReference>
<dbReference type="CDD" id="cd06915">
    <property type="entry name" value="NTP_transferase_WcbM_like"/>
    <property type="match status" value="1"/>
</dbReference>
<keyword evidence="2" id="KW-0808">Transferase</keyword>
<gene>
    <name evidence="2" type="ORF">SAMN05444167_0457</name>
</gene>
<name>A0A1G7FVC1_9BACT</name>
<dbReference type="PANTHER" id="PTHR22572">
    <property type="entry name" value="SUGAR-1-PHOSPHATE GUANYL TRANSFERASE"/>
    <property type="match status" value="1"/>
</dbReference>
<dbReference type="Gene3D" id="3.90.550.10">
    <property type="entry name" value="Spore Coat Polysaccharide Biosynthesis Protein SpsA, Chain A"/>
    <property type="match status" value="1"/>
</dbReference>
<dbReference type="RefSeq" id="WP_083343720.1">
    <property type="nucleotide sequence ID" value="NZ_LT629690.1"/>
</dbReference>
<protein>
    <submittedName>
        <fullName evidence="2">D-glycero-alpha-D-manno-heptose 1-phosphate guanylyltransferase</fullName>
    </submittedName>
</protein>
<evidence type="ECO:0000259" key="1">
    <source>
        <dbReference type="Pfam" id="PF00483"/>
    </source>
</evidence>
<dbReference type="AlphaFoldDB" id="A0A1G7FVC1"/>
<reference evidence="2 3" key="1">
    <citation type="submission" date="2016-10" db="EMBL/GenBank/DDBJ databases">
        <authorList>
            <person name="de Groot N.N."/>
        </authorList>
    </citation>
    <scope>NUCLEOTIDE SEQUENCE [LARGE SCALE GENOMIC DNA]</scope>
    <source>
        <strain evidence="2 3">GAS232</strain>
    </source>
</reference>
<dbReference type="InterPro" id="IPR005835">
    <property type="entry name" value="NTP_transferase_dom"/>
</dbReference>